<dbReference type="AlphaFoldDB" id="A0A1G1ZAT9"/>
<name>A0A1G1ZAT9_9BACT</name>
<protein>
    <submittedName>
        <fullName evidence="1">Uncharacterized protein</fullName>
    </submittedName>
</protein>
<comment type="caution">
    <text evidence="1">The sequence shown here is derived from an EMBL/GenBank/DDBJ whole genome shotgun (WGS) entry which is preliminary data.</text>
</comment>
<evidence type="ECO:0000313" key="1">
    <source>
        <dbReference type="EMBL" id="OGY61745.1"/>
    </source>
</evidence>
<dbReference type="Proteomes" id="UP000176976">
    <property type="component" value="Unassembled WGS sequence"/>
</dbReference>
<evidence type="ECO:0000313" key="2">
    <source>
        <dbReference type="Proteomes" id="UP000176976"/>
    </source>
</evidence>
<gene>
    <name evidence="1" type="ORF">A3H06_00550</name>
</gene>
<organism evidence="1 2">
    <name type="scientific">Candidatus Colwellbacteria bacterium RIFCSPLOWO2_12_FULL_44_13</name>
    <dbReference type="NCBI Taxonomy" id="1797694"/>
    <lineage>
        <taxon>Bacteria</taxon>
        <taxon>Candidatus Colwelliibacteriota</taxon>
    </lineage>
</organism>
<sequence>MLVILAVVAALSAFLVLYNRTAARQLILNKEQIALIDLTSRARFLSLQTYIQNLGTTPVGKVQICGVGMKIDKTDVDGNGVKNEAFIYRDLVAENETCEIADNYTDFNYGTALIDENGSPIEERLPEEQFSIKLNPLTRFGTTTTETNLDFILFIPPDPQIFINDKNNPASKAEVIIEAADQTGALSNFVKIIINDAGYVSTE</sequence>
<proteinExistence type="predicted"/>
<dbReference type="EMBL" id="MHJC01000011">
    <property type="protein sequence ID" value="OGY61745.1"/>
    <property type="molecule type" value="Genomic_DNA"/>
</dbReference>
<reference evidence="1 2" key="1">
    <citation type="journal article" date="2016" name="Nat. Commun.">
        <title>Thousands of microbial genomes shed light on interconnected biogeochemical processes in an aquifer system.</title>
        <authorList>
            <person name="Anantharaman K."/>
            <person name="Brown C.T."/>
            <person name="Hug L.A."/>
            <person name="Sharon I."/>
            <person name="Castelle C.J."/>
            <person name="Probst A.J."/>
            <person name="Thomas B.C."/>
            <person name="Singh A."/>
            <person name="Wilkins M.J."/>
            <person name="Karaoz U."/>
            <person name="Brodie E.L."/>
            <person name="Williams K.H."/>
            <person name="Hubbard S.S."/>
            <person name="Banfield J.F."/>
        </authorList>
    </citation>
    <scope>NUCLEOTIDE SEQUENCE [LARGE SCALE GENOMIC DNA]</scope>
</reference>
<accession>A0A1G1ZAT9</accession>